<dbReference type="InterPro" id="IPR051043">
    <property type="entry name" value="Sulfatase_Mod_Factor_Kinase"/>
</dbReference>
<dbReference type="InterPro" id="IPR042095">
    <property type="entry name" value="SUMF_sf"/>
</dbReference>
<protein>
    <recommendedName>
        <fullName evidence="2">Sulfatase-modifying factor enzyme-like domain-containing protein</fullName>
    </recommendedName>
</protein>
<feature type="non-terminal residue" evidence="3">
    <location>
        <position position="1"/>
    </location>
</feature>
<dbReference type="InterPro" id="IPR005532">
    <property type="entry name" value="SUMF_dom"/>
</dbReference>
<dbReference type="RefSeq" id="WP_103116820.1">
    <property type="nucleotide sequence ID" value="NZ_PPFX01000058.1"/>
</dbReference>
<evidence type="ECO:0000313" key="3">
    <source>
        <dbReference type="EMBL" id="PNU18649.1"/>
    </source>
</evidence>
<feature type="domain" description="Sulfatase-modifying factor enzyme-like" evidence="2">
    <location>
        <begin position="154"/>
        <end position="398"/>
    </location>
</feature>
<proteinExistence type="predicted"/>
<comment type="caution">
    <text evidence="3">The sequence shown here is derived from an EMBL/GenBank/DDBJ whole genome shotgun (WGS) entry which is preliminary data.</text>
</comment>
<evidence type="ECO:0000259" key="2">
    <source>
        <dbReference type="Pfam" id="PF03781"/>
    </source>
</evidence>
<dbReference type="OrthoDB" id="9768004at2"/>
<dbReference type="GO" id="GO:0120147">
    <property type="term" value="F:formylglycine-generating oxidase activity"/>
    <property type="evidence" value="ECO:0007669"/>
    <property type="project" value="TreeGrafter"/>
</dbReference>
<gene>
    <name evidence="3" type="ORF">C2E25_16505</name>
</gene>
<feature type="compositionally biased region" description="Polar residues" evidence="1">
    <location>
        <begin position="350"/>
        <end position="360"/>
    </location>
</feature>
<organism evidence="3 4">
    <name type="scientific">Geothermobacter hydrogeniphilus</name>
    <dbReference type="NCBI Taxonomy" id="1969733"/>
    <lineage>
        <taxon>Bacteria</taxon>
        <taxon>Pseudomonadati</taxon>
        <taxon>Thermodesulfobacteriota</taxon>
        <taxon>Desulfuromonadia</taxon>
        <taxon>Desulfuromonadales</taxon>
        <taxon>Geothermobacteraceae</taxon>
        <taxon>Geothermobacter</taxon>
    </lineage>
</organism>
<name>A0A2K2H5Y0_9BACT</name>
<sequence>KGGDLVQYRGKWYAPEEAAQLKAEAKKQAEFADLLEQLESGYRQAQRRLDAKRVSGLKKTLAAAEQLYPRDKRIAPWSAKLSELPSLIKQQQQKKKALLSEAEGALMVYDKELAIRKAKAALQVVPGDAEAQALLAKAKKLPEKYYTDPTTGMDFVLVPGGCYQMGSNNGGSDEKPVHEVCVDAFYMGKYEVTNGQYRKYKSGHDSGSYKGNTLNRDQQPVVMVSWEDATAFARWLSGKSGKAYRLPSEAEWEYAARGGTRSARWWGNNPDQACGNANVADRTAKRMIADQTGKRKWSDETIHNCDDGYAVSAPVGHYKANPYGLYDILGNVWEWCQDWYDSGYYGNSPRNNPQGPSSGSDRVLRGGSWGSNPGHLRSADRGRNWPGYRSSGLGFRLALPAGS</sequence>
<dbReference type="SUPFAM" id="SSF56436">
    <property type="entry name" value="C-type lectin-like"/>
    <property type="match status" value="1"/>
</dbReference>
<dbReference type="Pfam" id="PF03781">
    <property type="entry name" value="FGE-sulfatase"/>
    <property type="match status" value="1"/>
</dbReference>
<dbReference type="Gene3D" id="3.90.1580.10">
    <property type="entry name" value="paralog of FGE (formylglycine-generating enzyme)"/>
    <property type="match status" value="1"/>
</dbReference>
<dbReference type="Proteomes" id="UP000236340">
    <property type="component" value="Unassembled WGS sequence"/>
</dbReference>
<dbReference type="PANTHER" id="PTHR23150">
    <property type="entry name" value="SULFATASE MODIFYING FACTOR 1, 2"/>
    <property type="match status" value="1"/>
</dbReference>
<dbReference type="InterPro" id="IPR016187">
    <property type="entry name" value="CTDL_fold"/>
</dbReference>
<evidence type="ECO:0000256" key="1">
    <source>
        <dbReference type="SAM" id="MobiDB-lite"/>
    </source>
</evidence>
<dbReference type="EMBL" id="PPFX01000058">
    <property type="protein sequence ID" value="PNU18649.1"/>
    <property type="molecule type" value="Genomic_DNA"/>
</dbReference>
<dbReference type="AlphaFoldDB" id="A0A2K2H5Y0"/>
<reference evidence="3 4" key="1">
    <citation type="journal article" date="2018" name="Genome Announc.">
        <title>Genome Sequence of Geothermobacter sp. HR-1 Iron Reducer from the Loihi Seamount.</title>
        <authorList>
            <person name="Smith H."/>
            <person name="Abuyen K."/>
            <person name="Tremblay J."/>
            <person name="Savalia P."/>
            <person name="Perez-Rodriguez I."/>
            <person name="Emerson D."/>
            <person name="Tully B."/>
            <person name="Amend J."/>
        </authorList>
    </citation>
    <scope>NUCLEOTIDE SEQUENCE [LARGE SCALE GENOMIC DNA]</scope>
    <source>
        <strain evidence="3 4">HR-1</strain>
    </source>
</reference>
<accession>A0A2K2H5Y0</accession>
<dbReference type="PANTHER" id="PTHR23150:SF19">
    <property type="entry name" value="FORMYLGLYCINE-GENERATING ENZYME"/>
    <property type="match status" value="1"/>
</dbReference>
<feature type="region of interest" description="Disordered" evidence="1">
    <location>
        <begin position="350"/>
        <end position="383"/>
    </location>
</feature>
<evidence type="ECO:0000313" key="4">
    <source>
        <dbReference type="Proteomes" id="UP000236340"/>
    </source>
</evidence>